<gene>
    <name evidence="16" type="primary">oadG</name>
    <name evidence="18" type="ORF">BVH74_10350</name>
</gene>
<protein>
    <recommendedName>
        <fullName evidence="16">Probable oxaloacetate decarboxylase gamma chain</fullName>
        <ecNumber evidence="16">7.2.4.2</ecNumber>
    </recommendedName>
</protein>
<dbReference type="STRING" id="1931241.BVH74_10350"/>
<organism evidence="18 19">
    <name type="scientific">Halopseudomonas phragmitis</name>
    <dbReference type="NCBI Taxonomy" id="1931241"/>
    <lineage>
        <taxon>Bacteria</taxon>
        <taxon>Pseudomonadati</taxon>
        <taxon>Pseudomonadota</taxon>
        <taxon>Gammaproteobacteria</taxon>
        <taxon>Pseudomonadales</taxon>
        <taxon>Pseudomonadaceae</taxon>
        <taxon>Halopseudomonas</taxon>
    </lineage>
</organism>
<dbReference type="InterPro" id="IPR005899">
    <property type="entry name" value="Na_pump_deCOase"/>
</dbReference>
<dbReference type="RefSeq" id="WP_080049989.1">
    <property type="nucleotide sequence ID" value="NZ_CP020100.1"/>
</dbReference>
<evidence type="ECO:0000256" key="14">
    <source>
        <dbReference type="ARBA" id="ARBA00023201"/>
    </source>
</evidence>
<feature type="transmembrane region" description="Helical" evidence="16 17">
    <location>
        <begin position="13"/>
        <end position="34"/>
    </location>
</feature>
<comment type="similarity">
    <text evidence="4 16 17">Belongs to the OadG family.</text>
</comment>
<evidence type="ECO:0000256" key="9">
    <source>
        <dbReference type="ARBA" id="ARBA00022967"/>
    </source>
</evidence>
<evidence type="ECO:0000256" key="15">
    <source>
        <dbReference type="ARBA" id="ARBA00048176"/>
    </source>
</evidence>
<evidence type="ECO:0000256" key="17">
    <source>
        <dbReference type="RuleBase" id="RU004278"/>
    </source>
</evidence>
<keyword evidence="13 16" id="KW-0472">Membrane</keyword>
<comment type="function">
    <text evidence="2 16 17">Catalyzes the decarboxylation of oxaloacetate coupled to Na(+) translocation.</text>
</comment>
<evidence type="ECO:0000256" key="12">
    <source>
        <dbReference type="ARBA" id="ARBA00023065"/>
    </source>
</evidence>
<dbReference type="AlphaFoldDB" id="A0A1V0B5E7"/>
<dbReference type="NCBIfam" id="TIGR01195">
    <property type="entry name" value="oadG_fam"/>
    <property type="match status" value="1"/>
</dbReference>
<keyword evidence="14 16" id="KW-0739">Sodium transport</keyword>
<dbReference type="GO" id="GO:0015451">
    <property type="term" value="F:decarboxylation-driven active transmembrane transporter activity"/>
    <property type="evidence" value="ECO:0007669"/>
    <property type="project" value="UniProtKB-EC"/>
</dbReference>
<name>A0A1V0B5E7_9GAMM</name>
<evidence type="ECO:0000256" key="1">
    <source>
        <dbReference type="ARBA" id="ARBA00001959"/>
    </source>
</evidence>
<keyword evidence="7 16" id="KW-1003">Cell membrane</keyword>
<comment type="cofactor">
    <cofactor evidence="1 16 17">
        <name>Na(+)</name>
        <dbReference type="ChEBI" id="CHEBI:29101"/>
    </cofactor>
</comment>
<evidence type="ECO:0000256" key="13">
    <source>
        <dbReference type="ARBA" id="ARBA00023136"/>
    </source>
</evidence>
<evidence type="ECO:0000256" key="6">
    <source>
        <dbReference type="ARBA" id="ARBA00022448"/>
    </source>
</evidence>
<dbReference type="EC" id="7.2.4.2" evidence="16"/>
<comment type="subcellular location">
    <subcellularLocation>
        <location evidence="3 16 17">Cell membrane</location>
        <topology evidence="3 16 17">Single-pass membrane protein</topology>
    </subcellularLocation>
</comment>
<dbReference type="GO" id="GO:0005886">
    <property type="term" value="C:plasma membrane"/>
    <property type="evidence" value="ECO:0007669"/>
    <property type="project" value="UniProtKB-SubCell"/>
</dbReference>
<keyword evidence="12 16" id="KW-0406">Ion transport</keyword>
<dbReference type="EMBL" id="CP020100">
    <property type="protein sequence ID" value="AQZ95121.1"/>
    <property type="molecule type" value="Genomic_DNA"/>
</dbReference>
<proteinExistence type="inferred from homology"/>
<keyword evidence="9 16" id="KW-1278">Translocase</keyword>
<evidence type="ECO:0000256" key="7">
    <source>
        <dbReference type="ARBA" id="ARBA00022475"/>
    </source>
</evidence>
<dbReference type="Pfam" id="PF04277">
    <property type="entry name" value="OAD_gamma"/>
    <property type="match status" value="1"/>
</dbReference>
<keyword evidence="11 16" id="KW-0915">Sodium</keyword>
<evidence type="ECO:0000256" key="2">
    <source>
        <dbReference type="ARBA" id="ARBA00003002"/>
    </source>
</evidence>
<keyword evidence="10 16" id="KW-1133">Transmembrane helix</keyword>
<evidence type="ECO:0000256" key="3">
    <source>
        <dbReference type="ARBA" id="ARBA00004162"/>
    </source>
</evidence>
<dbReference type="GO" id="GO:0015081">
    <property type="term" value="F:sodium ion transmembrane transporter activity"/>
    <property type="evidence" value="ECO:0007669"/>
    <property type="project" value="UniProtKB-UniRule"/>
</dbReference>
<sequence length="84" mass="8733">MTSSDLLLEGVELMLIGMGSVFTFLVILVIATTLMSRILGRFFPEAAPAPAAAAARPAAPAAVDAETIAVIGAAIKQHRAKRRS</sequence>
<dbReference type="KEGG" id="ppha:BVH74_10350"/>
<dbReference type="HAMAP" id="MF_00404">
    <property type="entry name" value="OadG"/>
    <property type="match status" value="1"/>
</dbReference>
<comment type="subunit">
    <text evidence="5 16">Heterotrimer of an alpha, a beta and a gamma subunit.</text>
</comment>
<evidence type="ECO:0000313" key="19">
    <source>
        <dbReference type="Proteomes" id="UP000243488"/>
    </source>
</evidence>
<keyword evidence="19" id="KW-1185">Reference proteome</keyword>
<dbReference type="GO" id="GO:0008948">
    <property type="term" value="F:oxaloacetate decarboxylase activity"/>
    <property type="evidence" value="ECO:0007669"/>
    <property type="project" value="UniProtKB-UniRule"/>
</dbReference>
<dbReference type="Proteomes" id="UP000243488">
    <property type="component" value="Chromosome"/>
</dbReference>
<evidence type="ECO:0000256" key="4">
    <source>
        <dbReference type="ARBA" id="ARBA00005844"/>
    </source>
</evidence>
<accession>A0A1V0B5E7</accession>
<dbReference type="GO" id="GO:0036376">
    <property type="term" value="P:sodium ion export across plasma membrane"/>
    <property type="evidence" value="ECO:0007669"/>
    <property type="project" value="InterPro"/>
</dbReference>
<reference evidence="18" key="1">
    <citation type="submission" date="2017-03" db="EMBL/GenBank/DDBJ databases">
        <title>Complete genome sequence of the novel DNRA strain Pseudomonas sp. S-6-2 isolated from Chinese polluted river sediment. Journal of Biotechnology.</title>
        <authorList>
            <person name="Li J."/>
            <person name="Xiang F."/>
            <person name="Wang L."/>
            <person name="Xi L."/>
            <person name="Liu J."/>
        </authorList>
    </citation>
    <scope>NUCLEOTIDE SEQUENCE [LARGE SCALE GENOMIC DNA]</scope>
    <source>
        <strain evidence="18">S-6-2</strain>
    </source>
</reference>
<evidence type="ECO:0000256" key="16">
    <source>
        <dbReference type="HAMAP-Rule" id="MF_00404"/>
    </source>
</evidence>
<comment type="catalytic activity">
    <reaction evidence="15 16 17">
        <text>oxaloacetate + 2 Na(+)(in) + H(+) = pyruvate + 2 Na(+)(out) + CO2</text>
        <dbReference type="Rhea" id="RHEA:57724"/>
        <dbReference type="ChEBI" id="CHEBI:15361"/>
        <dbReference type="ChEBI" id="CHEBI:15378"/>
        <dbReference type="ChEBI" id="CHEBI:16452"/>
        <dbReference type="ChEBI" id="CHEBI:16526"/>
        <dbReference type="ChEBI" id="CHEBI:29101"/>
        <dbReference type="EC" id="7.2.4.2"/>
    </reaction>
</comment>
<keyword evidence="6 16" id="KW-0813">Transport</keyword>
<dbReference type="InterPro" id="IPR023424">
    <property type="entry name" value="OadG"/>
</dbReference>
<evidence type="ECO:0000256" key="8">
    <source>
        <dbReference type="ARBA" id="ARBA00022692"/>
    </source>
</evidence>
<evidence type="ECO:0000256" key="5">
    <source>
        <dbReference type="ARBA" id="ARBA00011869"/>
    </source>
</evidence>
<keyword evidence="8 16" id="KW-0812">Transmembrane</keyword>
<evidence type="ECO:0000256" key="10">
    <source>
        <dbReference type="ARBA" id="ARBA00022989"/>
    </source>
</evidence>
<evidence type="ECO:0000256" key="11">
    <source>
        <dbReference type="ARBA" id="ARBA00023053"/>
    </source>
</evidence>
<evidence type="ECO:0000313" key="18">
    <source>
        <dbReference type="EMBL" id="AQZ95121.1"/>
    </source>
</evidence>